<dbReference type="InterPro" id="IPR015797">
    <property type="entry name" value="NUDIX_hydrolase-like_dom_sf"/>
</dbReference>
<organism evidence="8 9">
    <name type="scientific">Corallincola spongiicola</name>
    <dbReference type="NCBI Taxonomy" id="2520508"/>
    <lineage>
        <taxon>Bacteria</taxon>
        <taxon>Pseudomonadati</taxon>
        <taxon>Pseudomonadota</taxon>
        <taxon>Gammaproteobacteria</taxon>
        <taxon>Alteromonadales</taxon>
        <taxon>Psychromonadaceae</taxon>
        <taxon>Corallincola</taxon>
    </lineage>
</organism>
<comment type="subunit">
    <text evidence="3 6">Monomer.</text>
</comment>
<evidence type="ECO:0000256" key="1">
    <source>
        <dbReference type="ARBA" id="ARBA00001946"/>
    </source>
</evidence>
<keyword evidence="6" id="KW-0460">Magnesium</keyword>
<dbReference type="CDD" id="cd03675">
    <property type="entry name" value="NUDIX_Hydrolase"/>
    <property type="match status" value="1"/>
</dbReference>
<dbReference type="Gene3D" id="3.90.79.10">
    <property type="entry name" value="Nucleoside Triphosphate Pyrophosphohydrolase"/>
    <property type="match status" value="1"/>
</dbReference>
<dbReference type="Pfam" id="PF00293">
    <property type="entry name" value="NUDIX"/>
    <property type="match status" value="1"/>
</dbReference>
<dbReference type="PROSITE" id="PS00893">
    <property type="entry name" value="NUDIX_BOX"/>
    <property type="match status" value="1"/>
</dbReference>
<dbReference type="EMBL" id="SHLY01000001">
    <property type="protein sequence ID" value="TAA48390.1"/>
    <property type="molecule type" value="Genomic_DNA"/>
</dbReference>
<evidence type="ECO:0000256" key="6">
    <source>
        <dbReference type="RuleBase" id="RU364043"/>
    </source>
</evidence>
<comment type="caution">
    <text evidence="8">The sequence shown here is derived from an EMBL/GenBank/DDBJ whole genome shotgun (WGS) entry which is preliminary data.</text>
</comment>
<dbReference type="InterPro" id="IPR033713">
    <property type="entry name" value="NudJ"/>
</dbReference>
<comment type="similarity">
    <text evidence="2 6">Belongs to the Nudix hydrolase family. NudJ subfamily.</text>
</comment>
<dbReference type="RefSeq" id="WP_130565787.1">
    <property type="nucleotide sequence ID" value="NZ_SHLY01000001.1"/>
</dbReference>
<protein>
    <recommendedName>
        <fullName evidence="4 6">Phosphatase NudJ</fullName>
        <ecNumber evidence="6">3.6.1.-</ecNumber>
    </recommendedName>
</protein>
<gene>
    <name evidence="6" type="primary">nudJ</name>
    <name evidence="8" type="ORF">EXY25_03960</name>
</gene>
<dbReference type="SUPFAM" id="SSF55811">
    <property type="entry name" value="Nudix"/>
    <property type="match status" value="1"/>
</dbReference>
<dbReference type="PROSITE" id="PS51462">
    <property type="entry name" value="NUDIX"/>
    <property type="match status" value="1"/>
</dbReference>
<dbReference type="PANTHER" id="PTHR43222:SF11">
    <property type="entry name" value="PHOSPHATASE NUDJ"/>
    <property type="match status" value="1"/>
</dbReference>
<dbReference type="InterPro" id="IPR000086">
    <property type="entry name" value="NUDIX_hydrolase_dom"/>
</dbReference>
<keyword evidence="9" id="KW-1185">Reference proteome</keyword>
<evidence type="ECO:0000256" key="5">
    <source>
        <dbReference type="ARBA" id="ARBA00022801"/>
    </source>
</evidence>
<comment type="cofactor">
    <cofactor evidence="1 6">
        <name>Mg(2+)</name>
        <dbReference type="ChEBI" id="CHEBI:18420"/>
    </cofactor>
</comment>
<reference evidence="9" key="1">
    <citation type="submission" date="2019-02" db="EMBL/GenBank/DDBJ databases">
        <title>Draft genome sequence of Muricauda sp. 176CP4-71.</title>
        <authorList>
            <person name="Park J.-S."/>
        </authorList>
    </citation>
    <scope>NUCLEOTIDE SEQUENCE [LARGE SCALE GENOMIC DNA]</scope>
    <source>
        <strain evidence="9">176GS2-150</strain>
    </source>
</reference>
<feature type="domain" description="Nudix hydrolase" evidence="7">
    <location>
        <begin position="1"/>
        <end position="131"/>
    </location>
</feature>
<keyword evidence="5 6" id="KW-0378">Hydrolase</keyword>
<dbReference type="PANTHER" id="PTHR43222">
    <property type="entry name" value="NUDIX HYDROLASE 23"/>
    <property type="match status" value="1"/>
</dbReference>
<name>A0ABY1WUI9_9GAMM</name>
<evidence type="ECO:0000256" key="2">
    <source>
        <dbReference type="ARBA" id="ARBA00007608"/>
    </source>
</evidence>
<dbReference type="EC" id="3.6.1.-" evidence="6"/>
<accession>A0ABY1WUI9</accession>
<evidence type="ECO:0000256" key="4">
    <source>
        <dbReference type="ARBA" id="ARBA00015552"/>
    </source>
</evidence>
<evidence type="ECO:0000256" key="3">
    <source>
        <dbReference type="ARBA" id="ARBA00011245"/>
    </source>
</evidence>
<evidence type="ECO:0000313" key="8">
    <source>
        <dbReference type="EMBL" id="TAA48390.1"/>
    </source>
</evidence>
<sequence>MYKPEVTLACVIEYDGKFLLVEEQKQGQMLLNNPAGHLEPGESLIQGAQREVLEETGLDISPQGLVGVYLAPTAEAGRSYLRFCFYYKYDSLPPASKPLDPEISCTHWMTKAELVAASSRHRSGLVLKGIEDYLSGQRAPLTLLHYCPDQQIDRSS</sequence>
<proteinExistence type="inferred from homology"/>
<evidence type="ECO:0000259" key="7">
    <source>
        <dbReference type="PROSITE" id="PS51462"/>
    </source>
</evidence>
<dbReference type="Proteomes" id="UP000292544">
    <property type="component" value="Unassembled WGS sequence"/>
</dbReference>
<dbReference type="GO" id="GO:0016787">
    <property type="term" value="F:hydrolase activity"/>
    <property type="evidence" value="ECO:0007669"/>
    <property type="project" value="UniProtKB-KW"/>
</dbReference>
<evidence type="ECO:0000313" key="9">
    <source>
        <dbReference type="Proteomes" id="UP000292544"/>
    </source>
</evidence>
<dbReference type="InterPro" id="IPR020084">
    <property type="entry name" value="NUDIX_hydrolase_CS"/>
</dbReference>